<evidence type="ECO:0000256" key="5">
    <source>
        <dbReference type="ARBA" id="ARBA00022505"/>
    </source>
</evidence>
<keyword evidence="14" id="KW-1185">Reference proteome</keyword>
<keyword evidence="5 11" id="KW-0500">Molybdenum</keyword>
<feature type="domain" description="MoaB/Mog" evidence="12">
    <location>
        <begin position="195"/>
        <end position="332"/>
    </location>
</feature>
<dbReference type="SUPFAM" id="SSF63882">
    <property type="entry name" value="MoeA N-terminal region -like"/>
    <property type="match status" value="1"/>
</dbReference>
<evidence type="ECO:0000256" key="7">
    <source>
        <dbReference type="ARBA" id="ARBA00022723"/>
    </source>
</evidence>
<evidence type="ECO:0000313" key="14">
    <source>
        <dbReference type="Proteomes" id="UP000317496"/>
    </source>
</evidence>
<dbReference type="InterPro" id="IPR036425">
    <property type="entry name" value="MoaB/Mog-like_dom_sf"/>
</dbReference>
<dbReference type="OrthoDB" id="9804758at2"/>
<protein>
    <recommendedName>
        <fullName evidence="11">Molybdopterin molybdenumtransferase</fullName>
        <ecNumber evidence="11">2.10.1.1</ecNumber>
    </recommendedName>
</protein>
<dbReference type="InterPro" id="IPR001453">
    <property type="entry name" value="MoaB/Mog_dom"/>
</dbReference>
<keyword evidence="8 11" id="KW-0460">Magnesium</keyword>
<dbReference type="Gene3D" id="2.170.190.11">
    <property type="entry name" value="Molybdopterin biosynthesis moea protein, domain 3"/>
    <property type="match status" value="1"/>
</dbReference>
<dbReference type="KEGG" id="fer:FNB15_20410"/>
<keyword evidence="7 11" id="KW-0479">Metal-binding</keyword>
<evidence type="ECO:0000256" key="2">
    <source>
        <dbReference type="ARBA" id="ARBA00002901"/>
    </source>
</evidence>
<dbReference type="GO" id="GO:0006777">
    <property type="term" value="P:Mo-molybdopterin cofactor biosynthetic process"/>
    <property type="evidence" value="ECO:0007669"/>
    <property type="project" value="UniProtKB-UniRule"/>
</dbReference>
<dbReference type="GO" id="GO:0005829">
    <property type="term" value="C:cytosol"/>
    <property type="evidence" value="ECO:0007669"/>
    <property type="project" value="TreeGrafter"/>
</dbReference>
<evidence type="ECO:0000313" key="13">
    <source>
        <dbReference type="EMBL" id="QDO99485.1"/>
    </source>
</evidence>
<proteinExistence type="inferred from homology"/>
<dbReference type="EMBL" id="CP041636">
    <property type="protein sequence ID" value="QDO99485.1"/>
    <property type="molecule type" value="Genomic_DNA"/>
</dbReference>
<evidence type="ECO:0000256" key="3">
    <source>
        <dbReference type="ARBA" id="ARBA00005046"/>
    </source>
</evidence>
<comment type="similarity">
    <text evidence="4 11">Belongs to the MoeA family.</text>
</comment>
<dbReference type="NCBIfam" id="TIGR00177">
    <property type="entry name" value="molyb_syn"/>
    <property type="match status" value="1"/>
</dbReference>
<dbReference type="InterPro" id="IPR036135">
    <property type="entry name" value="MoeA_linker/N_sf"/>
</dbReference>
<dbReference type="InterPro" id="IPR036688">
    <property type="entry name" value="MoeA_C_domain_IV_sf"/>
</dbReference>
<dbReference type="FunFam" id="3.40.980.10:FF:000004">
    <property type="entry name" value="Molybdopterin molybdenumtransferase"/>
    <property type="match status" value="1"/>
</dbReference>
<evidence type="ECO:0000256" key="9">
    <source>
        <dbReference type="ARBA" id="ARBA00023150"/>
    </source>
</evidence>
<evidence type="ECO:0000256" key="4">
    <source>
        <dbReference type="ARBA" id="ARBA00010763"/>
    </source>
</evidence>
<comment type="catalytic activity">
    <reaction evidence="10">
        <text>adenylyl-molybdopterin + molybdate = Mo-molybdopterin + AMP + H(+)</text>
        <dbReference type="Rhea" id="RHEA:35047"/>
        <dbReference type="ChEBI" id="CHEBI:15378"/>
        <dbReference type="ChEBI" id="CHEBI:36264"/>
        <dbReference type="ChEBI" id="CHEBI:62727"/>
        <dbReference type="ChEBI" id="CHEBI:71302"/>
        <dbReference type="ChEBI" id="CHEBI:456215"/>
        <dbReference type="EC" id="2.10.1.1"/>
    </reaction>
</comment>
<evidence type="ECO:0000256" key="6">
    <source>
        <dbReference type="ARBA" id="ARBA00022679"/>
    </source>
</evidence>
<comment type="function">
    <text evidence="2 11">Catalyzes the insertion of molybdate into adenylated molybdopterin with the concomitant release of AMP.</text>
</comment>
<dbReference type="AlphaFoldDB" id="A0A516H6Y3"/>
<dbReference type="InterPro" id="IPR038987">
    <property type="entry name" value="MoeA-like"/>
</dbReference>
<dbReference type="Gene3D" id="2.40.340.10">
    <property type="entry name" value="MoeA, C-terminal, domain IV"/>
    <property type="match status" value="1"/>
</dbReference>
<dbReference type="Proteomes" id="UP000317496">
    <property type="component" value="Chromosome"/>
</dbReference>
<dbReference type="PANTHER" id="PTHR10192:SF5">
    <property type="entry name" value="GEPHYRIN"/>
    <property type="match status" value="1"/>
</dbReference>
<dbReference type="CDD" id="cd00887">
    <property type="entry name" value="MoeA"/>
    <property type="match status" value="1"/>
</dbReference>
<dbReference type="Gene3D" id="3.40.980.10">
    <property type="entry name" value="MoaB/Mog-like domain"/>
    <property type="match status" value="1"/>
</dbReference>
<keyword evidence="6 11" id="KW-0808">Transferase</keyword>
<evidence type="ECO:0000256" key="11">
    <source>
        <dbReference type="RuleBase" id="RU365090"/>
    </source>
</evidence>
<dbReference type="Pfam" id="PF00994">
    <property type="entry name" value="MoCF_biosynth"/>
    <property type="match status" value="1"/>
</dbReference>
<dbReference type="SUPFAM" id="SSF63867">
    <property type="entry name" value="MoeA C-terminal domain-like"/>
    <property type="match status" value="1"/>
</dbReference>
<comment type="cofactor">
    <cofactor evidence="1 11">
        <name>Mg(2+)</name>
        <dbReference type="ChEBI" id="CHEBI:18420"/>
    </cofactor>
</comment>
<comment type="pathway">
    <text evidence="3 11">Cofactor biosynthesis; molybdopterin biosynthesis.</text>
</comment>
<dbReference type="NCBIfam" id="NF045515">
    <property type="entry name" value="Glp_gephyrin"/>
    <property type="match status" value="1"/>
</dbReference>
<sequence length="422" mass="44699">MAQLSDDCFAHGGALLRLDAALAELSKRLIPIAPVETLPLALCHGRILAEPLVAKVAVPPSDNSAVDGYAVYHDELSKDGDTRLPVIGRAAAGHPYPSLQPRGTAVRVLTGAVMPRGENGDPDTVMMQEDCTRDGDAVIVKPGIKRGANRRLAGEDLQAGETVLSAGCILAAPDLALAAAGGHAMLSIRRPLRVALISTGDEVHEPGSTLPDGGIYDANRPLLAALLASAGCRVSDLGIQPDRRDHLAKVFADAARDHDAVITSGGVSTGDEDHVKAAIEMQGRLDFWRLAIKPGRPVALGLIGGVPFFGLPGNPVAAMLTFCFFARPLLQLLNGASPRQPRSFPVTAGFSYKKKADRREWVRVSLQEDGKGGWRAEKYAVDGAGVLTSLTRTDGLIELPEDLLRLEPGETARFYPYDSLGL</sequence>
<evidence type="ECO:0000256" key="1">
    <source>
        <dbReference type="ARBA" id="ARBA00001946"/>
    </source>
</evidence>
<dbReference type="Pfam" id="PF03453">
    <property type="entry name" value="MoeA_N"/>
    <property type="match status" value="1"/>
</dbReference>
<keyword evidence="9 11" id="KW-0501">Molybdenum cofactor biosynthesis</keyword>
<dbReference type="InterPro" id="IPR008284">
    <property type="entry name" value="MoCF_biosynth_CS"/>
</dbReference>
<name>A0A516H6Y3_9PROT</name>
<evidence type="ECO:0000259" key="12">
    <source>
        <dbReference type="SMART" id="SM00852"/>
    </source>
</evidence>
<accession>A0A516H6Y3</accession>
<dbReference type="InterPro" id="IPR005111">
    <property type="entry name" value="MoeA_C_domain_IV"/>
</dbReference>
<gene>
    <name evidence="13" type="ORF">FNB15_20410</name>
</gene>
<dbReference type="SUPFAM" id="SSF53218">
    <property type="entry name" value="Molybdenum cofactor biosynthesis proteins"/>
    <property type="match status" value="1"/>
</dbReference>
<evidence type="ECO:0000256" key="8">
    <source>
        <dbReference type="ARBA" id="ARBA00022842"/>
    </source>
</evidence>
<dbReference type="Pfam" id="PF03454">
    <property type="entry name" value="MoeA_C"/>
    <property type="match status" value="1"/>
</dbReference>
<organism evidence="13 14">
    <name type="scientific">Ferrovibrio terrae</name>
    <dbReference type="NCBI Taxonomy" id="2594003"/>
    <lineage>
        <taxon>Bacteria</taxon>
        <taxon>Pseudomonadati</taxon>
        <taxon>Pseudomonadota</taxon>
        <taxon>Alphaproteobacteria</taxon>
        <taxon>Rhodospirillales</taxon>
        <taxon>Rhodospirillaceae</taxon>
        <taxon>Ferrovibrio</taxon>
    </lineage>
</organism>
<dbReference type="SMART" id="SM00852">
    <property type="entry name" value="MoCF_biosynth"/>
    <property type="match status" value="1"/>
</dbReference>
<reference evidence="13 14" key="1">
    <citation type="submission" date="2019-07" db="EMBL/GenBank/DDBJ databases">
        <title>Genome sequencing for Ferrovibrio sp. K5.</title>
        <authorList>
            <person name="Park S.-J."/>
        </authorList>
    </citation>
    <scope>NUCLEOTIDE SEQUENCE [LARGE SCALE GENOMIC DNA]</scope>
    <source>
        <strain evidence="13 14">K5</strain>
    </source>
</reference>
<dbReference type="UniPathway" id="UPA00344"/>
<dbReference type="InterPro" id="IPR005110">
    <property type="entry name" value="MoeA_linker/N"/>
</dbReference>
<dbReference type="GO" id="GO:0061599">
    <property type="term" value="F:molybdopterin molybdotransferase activity"/>
    <property type="evidence" value="ECO:0007669"/>
    <property type="project" value="UniProtKB-UniRule"/>
</dbReference>
<dbReference type="PANTHER" id="PTHR10192">
    <property type="entry name" value="MOLYBDOPTERIN BIOSYNTHESIS PROTEIN"/>
    <property type="match status" value="1"/>
</dbReference>
<dbReference type="Gene3D" id="3.90.105.10">
    <property type="entry name" value="Molybdopterin biosynthesis moea protein, domain 2"/>
    <property type="match status" value="1"/>
</dbReference>
<dbReference type="EC" id="2.10.1.1" evidence="11"/>
<dbReference type="PROSITE" id="PS01079">
    <property type="entry name" value="MOCF_BIOSYNTHESIS_2"/>
    <property type="match status" value="1"/>
</dbReference>
<evidence type="ECO:0000256" key="10">
    <source>
        <dbReference type="ARBA" id="ARBA00047317"/>
    </source>
</evidence>
<dbReference type="GO" id="GO:0046872">
    <property type="term" value="F:metal ion binding"/>
    <property type="evidence" value="ECO:0007669"/>
    <property type="project" value="UniProtKB-UniRule"/>
</dbReference>
<dbReference type="RefSeq" id="WP_144258481.1">
    <property type="nucleotide sequence ID" value="NZ_CP041636.1"/>
</dbReference>